<dbReference type="AlphaFoldDB" id="A0A1A9WKL4"/>
<accession>A0A1A9WKL4</accession>
<evidence type="ECO:0000313" key="5">
    <source>
        <dbReference type="EnsemblMetazoa" id="GBRI023065-PA"/>
    </source>
</evidence>
<dbReference type="Pfam" id="PF00004">
    <property type="entry name" value="AAA"/>
    <property type="match status" value="1"/>
</dbReference>
<dbReference type="GO" id="GO:0016887">
    <property type="term" value="F:ATP hydrolysis activity"/>
    <property type="evidence" value="ECO:0007669"/>
    <property type="project" value="InterPro"/>
</dbReference>
<reference evidence="6" key="1">
    <citation type="submission" date="2014-03" db="EMBL/GenBank/DDBJ databases">
        <authorList>
            <person name="Aksoy S."/>
            <person name="Warren W."/>
            <person name="Wilson R.K."/>
        </authorList>
    </citation>
    <scope>NUCLEOTIDE SEQUENCE [LARGE SCALE GENOMIC DNA]</scope>
    <source>
        <strain evidence="6">IAEA</strain>
    </source>
</reference>
<dbReference type="PANTHER" id="PTHR23077:SF27">
    <property type="entry name" value="ATPASE FAMILY GENE 2 PROTEIN HOMOLOG A"/>
    <property type="match status" value="1"/>
</dbReference>
<evidence type="ECO:0000256" key="2">
    <source>
        <dbReference type="ARBA" id="ARBA00022840"/>
    </source>
</evidence>
<dbReference type="GO" id="GO:0005524">
    <property type="term" value="F:ATP binding"/>
    <property type="evidence" value="ECO:0007669"/>
    <property type="project" value="UniProtKB-KW"/>
</dbReference>
<feature type="domain" description="Malectin" evidence="4">
    <location>
        <begin position="57"/>
        <end position="95"/>
    </location>
</feature>
<dbReference type="PANTHER" id="PTHR23077">
    <property type="entry name" value="AAA-FAMILY ATPASE"/>
    <property type="match status" value="1"/>
</dbReference>
<dbReference type="SUPFAM" id="SSF52540">
    <property type="entry name" value="P-loop containing nucleoside triphosphate hydrolases"/>
    <property type="match status" value="1"/>
</dbReference>
<evidence type="ECO:0000313" key="6">
    <source>
        <dbReference type="Proteomes" id="UP000091820"/>
    </source>
</evidence>
<dbReference type="InterPro" id="IPR050168">
    <property type="entry name" value="AAA_ATPase_domain"/>
</dbReference>
<organism evidence="5 6">
    <name type="scientific">Glossina brevipalpis</name>
    <dbReference type="NCBI Taxonomy" id="37001"/>
    <lineage>
        <taxon>Eukaryota</taxon>
        <taxon>Metazoa</taxon>
        <taxon>Ecdysozoa</taxon>
        <taxon>Arthropoda</taxon>
        <taxon>Hexapoda</taxon>
        <taxon>Insecta</taxon>
        <taxon>Pterygota</taxon>
        <taxon>Neoptera</taxon>
        <taxon>Endopterygota</taxon>
        <taxon>Diptera</taxon>
        <taxon>Brachycera</taxon>
        <taxon>Muscomorpha</taxon>
        <taxon>Hippoboscoidea</taxon>
        <taxon>Glossinidae</taxon>
        <taxon>Glossina</taxon>
    </lineage>
</organism>
<evidence type="ECO:0000256" key="1">
    <source>
        <dbReference type="ARBA" id="ARBA00022741"/>
    </source>
</evidence>
<keyword evidence="6" id="KW-1185">Reference proteome</keyword>
<sequence length="237" mass="27265">MREMTELKRPDDANKVNVTEWQNKRTETPYILEIVIIRGTASDYGKHLLIINRVPDQDEILYHTSTFGYDIPLDGDRDYALVLKFCEVYFTQPNKIAKDFRDLKLSLFSIFIGVEISRGLLVPLDVRVYSHYPSPSLMIVKDIHNLCPKHETAEVAKRLGIAFLNMLDPLKTKREAQKCFVLATTSQIELLSLNIRRCGRLDCELEIPVSSTSGRAEILKCLSRKLENHKVAWKDVE</sequence>
<dbReference type="InterPro" id="IPR003959">
    <property type="entry name" value="ATPase_AAA_core"/>
</dbReference>
<dbReference type="EnsemblMetazoa" id="GBRI023065-RA">
    <property type="protein sequence ID" value="GBRI023065-PA"/>
    <property type="gene ID" value="GBRI023065"/>
</dbReference>
<dbReference type="STRING" id="37001.A0A1A9WKL4"/>
<dbReference type="Proteomes" id="UP000091820">
    <property type="component" value="Unassembled WGS sequence"/>
</dbReference>
<dbReference type="InterPro" id="IPR027417">
    <property type="entry name" value="P-loop_NTPase"/>
</dbReference>
<name>A0A1A9WKL4_9MUSC</name>
<evidence type="ECO:0000259" key="4">
    <source>
        <dbReference type="Pfam" id="PF11721"/>
    </source>
</evidence>
<reference evidence="5" key="2">
    <citation type="submission" date="2020-05" db="UniProtKB">
        <authorList>
            <consortium name="EnsemblMetazoa"/>
        </authorList>
    </citation>
    <scope>IDENTIFICATION</scope>
    <source>
        <strain evidence="5">IAEA</strain>
    </source>
</reference>
<evidence type="ECO:0000259" key="3">
    <source>
        <dbReference type="Pfam" id="PF00004"/>
    </source>
</evidence>
<dbReference type="InterPro" id="IPR021720">
    <property type="entry name" value="Malectin_dom"/>
</dbReference>
<dbReference type="Pfam" id="PF11721">
    <property type="entry name" value="Malectin"/>
    <property type="match status" value="1"/>
</dbReference>
<keyword evidence="2" id="KW-0067">ATP-binding</keyword>
<dbReference type="GO" id="GO:0005737">
    <property type="term" value="C:cytoplasm"/>
    <property type="evidence" value="ECO:0007669"/>
    <property type="project" value="TreeGrafter"/>
</dbReference>
<dbReference type="VEuPathDB" id="VectorBase:GBRI023065"/>
<protein>
    <submittedName>
        <fullName evidence="5">Uncharacterized protein</fullName>
    </submittedName>
</protein>
<dbReference type="Gene3D" id="3.40.50.300">
    <property type="entry name" value="P-loop containing nucleotide triphosphate hydrolases"/>
    <property type="match status" value="1"/>
</dbReference>
<proteinExistence type="predicted"/>
<feature type="domain" description="ATPase AAA-type core" evidence="3">
    <location>
        <begin position="134"/>
        <end position="208"/>
    </location>
</feature>
<dbReference type="Gene3D" id="2.60.120.430">
    <property type="entry name" value="Galactose-binding lectin"/>
    <property type="match status" value="1"/>
</dbReference>
<keyword evidence="1" id="KW-0547">Nucleotide-binding</keyword>
<dbReference type="Gene3D" id="1.10.8.60">
    <property type="match status" value="1"/>
</dbReference>